<dbReference type="AlphaFoldDB" id="A0A192H4S3"/>
<sequence length="67" mass="7889">MIQLYKSDLFDFSVTPSPKEPNHYQVTIFDKSGPLSDRQCESWDKVVQRLREDLVRPAKASEMRFIN</sequence>
<dbReference type="Proteomes" id="UP000078582">
    <property type="component" value="Chromosome"/>
</dbReference>
<accession>A0A192H4S3</accession>
<evidence type="ECO:0000313" key="2">
    <source>
        <dbReference type="Proteomes" id="UP000078582"/>
    </source>
</evidence>
<dbReference type="EMBL" id="CP014873">
    <property type="protein sequence ID" value="ANK63380.1"/>
    <property type="molecule type" value="Genomic_DNA"/>
</dbReference>
<organism evidence="1 2">
    <name type="scientific">Loigolactobacillus backii</name>
    <dbReference type="NCBI Taxonomy" id="375175"/>
    <lineage>
        <taxon>Bacteria</taxon>
        <taxon>Bacillati</taxon>
        <taxon>Bacillota</taxon>
        <taxon>Bacilli</taxon>
        <taxon>Lactobacillales</taxon>
        <taxon>Lactobacillaceae</taxon>
        <taxon>Loigolactobacillus</taxon>
    </lineage>
</organism>
<dbReference type="GeneID" id="42982929"/>
<keyword evidence="2" id="KW-1185">Reference proteome</keyword>
<name>A0A192H4S3_9LACO</name>
<gene>
    <name evidence="1" type="ORF">AYR53_11715</name>
</gene>
<protein>
    <submittedName>
        <fullName evidence="1">Uncharacterized protein</fullName>
    </submittedName>
</protein>
<evidence type="ECO:0000313" key="1">
    <source>
        <dbReference type="EMBL" id="ANK63380.1"/>
    </source>
</evidence>
<dbReference type="RefSeq" id="WP_068280156.1">
    <property type="nucleotide sequence ID" value="NZ_CP014873.1"/>
</dbReference>
<reference evidence="1 2" key="1">
    <citation type="submission" date="2016-03" db="EMBL/GenBank/DDBJ databases">
        <title>Pediococcus and Lactobacillus from brewery environment - whole genome sequencing and assembly.</title>
        <authorList>
            <person name="Behr J."/>
            <person name="Geissler A.J."/>
            <person name="Vogel R.F."/>
        </authorList>
    </citation>
    <scope>NUCLEOTIDE SEQUENCE [LARGE SCALE GENOMIC DNA]</scope>
    <source>
        <strain evidence="1 2">TMW 1.1989</strain>
    </source>
</reference>
<proteinExistence type="predicted"/>
<dbReference type="STRING" id="375175.AYR53_11715"/>